<feature type="domain" description="Retrotransposon gag" evidence="1">
    <location>
        <begin position="29"/>
        <end position="81"/>
    </location>
</feature>
<evidence type="ECO:0000313" key="3">
    <source>
        <dbReference type="Proteomes" id="UP001454036"/>
    </source>
</evidence>
<name>A0AAV3QY50_LITER</name>
<keyword evidence="3" id="KW-1185">Reference proteome</keyword>
<proteinExistence type="predicted"/>
<dbReference type="AlphaFoldDB" id="A0AAV3QY50"/>
<dbReference type="PANTHER" id="PTHR33223:SF10">
    <property type="entry name" value="AMINOTRANSFERASE-LIKE PLANT MOBILE DOMAIN-CONTAINING PROTEIN"/>
    <property type="match status" value="1"/>
</dbReference>
<protein>
    <recommendedName>
        <fullName evidence="1">Retrotransposon gag domain-containing protein</fullName>
    </recommendedName>
</protein>
<gene>
    <name evidence="2" type="ORF">LIER_23214</name>
</gene>
<organism evidence="2 3">
    <name type="scientific">Lithospermum erythrorhizon</name>
    <name type="common">Purple gromwell</name>
    <name type="synonym">Lithospermum officinale var. erythrorhizon</name>
    <dbReference type="NCBI Taxonomy" id="34254"/>
    <lineage>
        <taxon>Eukaryota</taxon>
        <taxon>Viridiplantae</taxon>
        <taxon>Streptophyta</taxon>
        <taxon>Embryophyta</taxon>
        <taxon>Tracheophyta</taxon>
        <taxon>Spermatophyta</taxon>
        <taxon>Magnoliopsida</taxon>
        <taxon>eudicotyledons</taxon>
        <taxon>Gunneridae</taxon>
        <taxon>Pentapetalae</taxon>
        <taxon>asterids</taxon>
        <taxon>lamiids</taxon>
        <taxon>Boraginales</taxon>
        <taxon>Boraginaceae</taxon>
        <taxon>Boraginoideae</taxon>
        <taxon>Lithospermeae</taxon>
        <taxon>Lithospermum</taxon>
    </lineage>
</organism>
<evidence type="ECO:0000259" key="1">
    <source>
        <dbReference type="Pfam" id="PF03732"/>
    </source>
</evidence>
<dbReference type="Pfam" id="PF03732">
    <property type="entry name" value="Retrotrans_gag"/>
    <property type="match status" value="1"/>
</dbReference>
<dbReference type="PANTHER" id="PTHR33223">
    <property type="entry name" value="CCHC-TYPE DOMAIN-CONTAINING PROTEIN"/>
    <property type="match status" value="1"/>
</dbReference>
<dbReference type="InterPro" id="IPR005162">
    <property type="entry name" value="Retrotrans_gag_dom"/>
</dbReference>
<reference evidence="2 3" key="1">
    <citation type="submission" date="2024-01" db="EMBL/GenBank/DDBJ databases">
        <title>The complete chloroplast genome sequence of Lithospermum erythrorhizon: insights into the phylogenetic relationship among Boraginaceae species and the maternal lineages of purple gromwells.</title>
        <authorList>
            <person name="Okada T."/>
            <person name="Watanabe K."/>
        </authorList>
    </citation>
    <scope>NUCLEOTIDE SEQUENCE [LARGE SCALE GENOMIC DNA]</scope>
</reference>
<accession>A0AAV3QY50</accession>
<dbReference type="Proteomes" id="UP001454036">
    <property type="component" value="Unassembled WGS sequence"/>
</dbReference>
<evidence type="ECO:0000313" key="2">
    <source>
        <dbReference type="EMBL" id="GAA0168510.1"/>
    </source>
</evidence>
<comment type="caution">
    <text evidence="2">The sequence shown here is derived from an EMBL/GenBank/DDBJ whole genome shotgun (WGS) entry which is preliminary data.</text>
</comment>
<dbReference type="EMBL" id="BAABME010006495">
    <property type="protein sequence ID" value="GAA0168510.1"/>
    <property type="molecule type" value="Genomic_DNA"/>
</dbReference>
<sequence length="82" mass="9478">MGVPSNHIKAYDSQLTFWASEDDVYARAFPSSLLRATLKWLQKLPPNSIDCWQDLVDLFMDKFRASNVAEKDEEALMNLKQK</sequence>